<dbReference type="AlphaFoldDB" id="A0A2T1GM13"/>
<dbReference type="Proteomes" id="UP000238937">
    <property type="component" value="Unassembled WGS sequence"/>
</dbReference>
<gene>
    <name evidence="1" type="ORF">C7B77_02885</name>
</gene>
<name>A0A2T1GM13_9CYAN</name>
<keyword evidence="2" id="KW-1185">Reference proteome</keyword>
<organism evidence="1 2">
    <name type="scientific">Chamaesiphon polymorphus CCALA 037</name>
    <dbReference type="NCBI Taxonomy" id="2107692"/>
    <lineage>
        <taxon>Bacteria</taxon>
        <taxon>Bacillati</taxon>
        <taxon>Cyanobacteriota</taxon>
        <taxon>Cyanophyceae</taxon>
        <taxon>Gomontiellales</taxon>
        <taxon>Chamaesiphonaceae</taxon>
        <taxon>Chamaesiphon</taxon>
    </lineage>
</organism>
<reference evidence="1 2" key="1">
    <citation type="submission" date="2018-03" db="EMBL/GenBank/DDBJ databases">
        <title>The ancient ancestry and fast evolution of plastids.</title>
        <authorList>
            <person name="Moore K.R."/>
            <person name="Magnabosco C."/>
            <person name="Momper L."/>
            <person name="Gold D.A."/>
            <person name="Bosak T."/>
            <person name="Fournier G.P."/>
        </authorList>
    </citation>
    <scope>NUCLEOTIDE SEQUENCE [LARGE SCALE GENOMIC DNA]</scope>
    <source>
        <strain evidence="1 2">CCALA 037</strain>
    </source>
</reference>
<evidence type="ECO:0000313" key="1">
    <source>
        <dbReference type="EMBL" id="PSB58935.1"/>
    </source>
</evidence>
<comment type="caution">
    <text evidence="1">The sequence shown here is derived from an EMBL/GenBank/DDBJ whole genome shotgun (WGS) entry which is preliminary data.</text>
</comment>
<protein>
    <submittedName>
        <fullName evidence="1">Uncharacterized protein</fullName>
    </submittedName>
</protein>
<dbReference type="EMBL" id="PVWO01000019">
    <property type="protein sequence ID" value="PSB58935.1"/>
    <property type="molecule type" value="Genomic_DNA"/>
</dbReference>
<proteinExistence type="predicted"/>
<evidence type="ECO:0000313" key="2">
    <source>
        <dbReference type="Proteomes" id="UP000238937"/>
    </source>
</evidence>
<accession>A0A2T1GM13</accession>
<sequence length="122" mass="14039">MEDRLREKYTACCESHLPQYDPISMAMNWAWPPTEGRIIVFDYEELMNAVEALCLLLNSVEPTAIIQRLSEKYIKEEWDELEFVELGEAIKCLGVSREIVENTTEVGSVSNHLAILRGYDKV</sequence>